<reference evidence="2" key="1">
    <citation type="submission" date="2023-06" db="EMBL/GenBank/DDBJ databases">
        <title>Gordonia sp. nov. and Pseudochrobactrum sp. nov., two species isolated from the burying beetle Nicrophorus vespilloides.</title>
        <authorList>
            <person name="Poehlein A."/>
            <person name="Guzman J."/>
            <person name="Daniel R."/>
            <person name="Vilcinskas A."/>
        </authorList>
    </citation>
    <scope>NUCLEOTIDE SEQUENCE</scope>
    <source>
        <strain evidence="2">MP11Mi</strain>
    </source>
</reference>
<proteinExistence type="predicted"/>
<organism evidence="2">
    <name type="scientific">Gordonia sp. MP11Mi</name>
    <dbReference type="NCBI Taxonomy" id="3022769"/>
    <lineage>
        <taxon>Bacteria</taxon>
        <taxon>Bacillati</taxon>
        <taxon>Actinomycetota</taxon>
        <taxon>Actinomycetes</taxon>
        <taxon>Mycobacteriales</taxon>
        <taxon>Gordoniaceae</taxon>
        <taxon>Gordonia</taxon>
    </lineage>
</organism>
<feature type="region of interest" description="Disordered" evidence="1">
    <location>
        <begin position="38"/>
        <end position="165"/>
    </location>
</feature>
<gene>
    <name evidence="2" type="ORF">MP11Mi_10580</name>
</gene>
<name>A0AA97CVJ9_9ACTN</name>
<accession>A0AA97CVJ9</accession>
<dbReference type="AlphaFoldDB" id="A0AA97CVJ9"/>
<feature type="compositionally biased region" description="Basic and acidic residues" evidence="1">
    <location>
        <begin position="117"/>
        <end position="133"/>
    </location>
</feature>
<dbReference type="EMBL" id="CP128986">
    <property type="protein sequence ID" value="WOC11977.1"/>
    <property type="molecule type" value="Genomic_DNA"/>
</dbReference>
<evidence type="ECO:0000256" key="1">
    <source>
        <dbReference type="SAM" id="MobiDB-lite"/>
    </source>
</evidence>
<evidence type="ECO:0000313" key="2">
    <source>
        <dbReference type="EMBL" id="WOC11977.1"/>
    </source>
</evidence>
<protein>
    <submittedName>
        <fullName evidence="2">Uncharacterized protein</fullName>
    </submittedName>
</protein>
<feature type="compositionally biased region" description="Basic and acidic residues" evidence="1">
    <location>
        <begin position="142"/>
        <end position="165"/>
    </location>
</feature>
<sequence>MHTTTQQSIRPDRGTLSGMLGALAAMIMVLALAASLAPSASAETPAERCRRETSAYNSAWDAIGKKPPVPYKCGGNNEPPPTLSPITPEEAPDETVEPSQEAPKEEDSGGPSMNPPTERRELEHPDSGQKPIEDASNPGPVQHEDGTSHCDLPRRESRSDQRCNL</sequence>